<organism evidence="1 2">
    <name type="scientific">Botryobasidium botryosum (strain FD-172 SS1)</name>
    <dbReference type="NCBI Taxonomy" id="930990"/>
    <lineage>
        <taxon>Eukaryota</taxon>
        <taxon>Fungi</taxon>
        <taxon>Dikarya</taxon>
        <taxon>Basidiomycota</taxon>
        <taxon>Agaricomycotina</taxon>
        <taxon>Agaricomycetes</taxon>
        <taxon>Cantharellales</taxon>
        <taxon>Botryobasidiaceae</taxon>
        <taxon>Botryobasidium</taxon>
    </lineage>
</organism>
<proteinExistence type="predicted"/>
<gene>
    <name evidence="1" type="ORF">BOTBODRAFT_38220</name>
</gene>
<evidence type="ECO:0000313" key="2">
    <source>
        <dbReference type="Proteomes" id="UP000027195"/>
    </source>
</evidence>
<dbReference type="Proteomes" id="UP000027195">
    <property type="component" value="Unassembled WGS sequence"/>
</dbReference>
<evidence type="ECO:0000313" key="1">
    <source>
        <dbReference type="EMBL" id="KDQ08119.1"/>
    </source>
</evidence>
<dbReference type="InParanoid" id="A0A067LY05"/>
<accession>A0A067LY05</accession>
<dbReference type="AlphaFoldDB" id="A0A067LY05"/>
<dbReference type="HOGENOM" id="CLU_2670760_0_0_1"/>
<protein>
    <submittedName>
        <fullName evidence="1">Uncharacterized protein</fullName>
    </submittedName>
</protein>
<sequence>MAAPLNWGQSKASRWSIFCDNSQCPLAVLVLSAASTSTGGYQRAPLRPYPIKHQSSTYNSWITIDEHVRYLFYAF</sequence>
<reference evidence="2" key="1">
    <citation type="journal article" date="2014" name="Proc. Natl. Acad. Sci. U.S.A.">
        <title>Extensive sampling of basidiomycete genomes demonstrates inadequacy of the white-rot/brown-rot paradigm for wood decay fungi.</title>
        <authorList>
            <person name="Riley R."/>
            <person name="Salamov A.A."/>
            <person name="Brown D.W."/>
            <person name="Nagy L.G."/>
            <person name="Floudas D."/>
            <person name="Held B.W."/>
            <person name="Levasseur A."/>
            <person name="Lombard V."/>
            <person name="Morin E."/>
            <person name="Otillar R."/>
            <person name="Lindquist E.A."/>
            <person name="Sun H."/>
            <person name="LaButti K.M."/>
            <person name="Schmutz J."/>
            <person name="Jabbour D."/>
            <person name="Luo H."/>
            <person name="Baker S.E."/>
            <person name="Pisabarro A.G."/>
            <person name="Walton J.D."/>
            <person name="Blanchette R.A."/>
            <person name="Henrissat B."/>
            <person name="Martin F."/>
            <person name="Cullen D."/>
            <person name="Hibbett D.S."/>
            <person name="Grigoriev I.V."/>
        </authorList>
    </citation>
    <scope>NUCLEOTIDE SEQUENCE [LARGE SCALE GENOMIC DNA]</scope>
    <source>
        <strain evidence="2">FD-172 SS1</strain>
    </source>
</reference>
<dbReference type="EMBL" id="KL198095">
    <property type="protein sequence ID" value="KDQ08119.1"/>
    <property type="molecule type" value="Genomic_DNA"/>
</dbReference>
<name>A0A067LY05_BOTB1</name>
<keyword evidence="2" id="KW-1185">Reference proteome</keyword>